<keyword evidence="2" id="KW-0472">Membrane</keyword>
<keyword evidence="1" id="KW-0349">Heme</keyword>
<dbReference type="HOGENOM" id="CLU_001570_14_0_1"/>
<dbReference type="AlphaFoldDB" id="W9X4E1"/>
<evidence type="ECO:0008006" key="5">
    <source>
        <dbReference type="Google" id="ProtNLM"/>
    </source>
</evidence>
<comment type="caution">
    <text evidence="3">The sequence shown here is derived from an EMBL/GenBank/DDBJ whole genome shotgun (WGS) entry which is preliminary data.</text>
</comment>
<dbReference type="GO" id="GO:0016705">
    <property type="term" value="F:oxidoreductase activity, acting on paired donors, with incorporation or reduction of molecular oxygen"/>
    <property type="evidence" value="ECO:0007669"/>
    <property type="project" value="InterPro"/>
</dbReference>
<evidence type="ECO:0000256" key="1">
    <source>
        <dbReference type="PIRSR" id="PIRSR602401-1"/>
    </source>
</evidence>
<dbReference type="GO" id="GO:0005506">
    <property type="term" value="F:iron ion binding"/>
    <property type="evidence" value="ECO:0007669"/>
    <property type="project" value="InterPro"/>
</dbReference>
<organism evidence="3 4">
    <name type="scientific">Cladophialophora psammophila CBS 110553</name>
    <dbReference type="NCBI Taxonomy" id="1182543"/>
    <lineage>
        <taxon>Eukaryota</taxon>
        <taxon>Fungi</taxon>
        <taxon>Dikarya</taxon>
        <taxon>Ascomycota</taxon>
        <taxon>Pezizomycotina</taxon>
        <taxon>Eurotiomycetes</taxon>
        <taxon>Chaetothyriomycetidae</taxon>
        <taxon>Chaetothyriales</taxon>
        <taxon>Herpotrichiellaceae</taxon>
        <taxon>Cladophialophora</taxon>
    </lineage>
</organism>
<dbReference type="PRINTS" id="PR00463">
    <property type="entry name" value="EP450I"/>
</dbReference>
<dbReference type="Proteomes" id="UP000019471">
    <property type="component" value="Unassembled WGS sequence"/>
</dbReference>
<sequence length="299" mass="33723">MYLYVTTLAKNLPLMNFVSAIPFFIYLMRHPIVQRMMMPSLKAKVGVGKIKGVVGQIVGQRFGENKVVREDMIQSFIKNGLTQGEIADEGMLQLFAGSDTTSTVLRSGLFYIITNPRVCTRLQAECDASGVPLTEIISAAKGPTLPYLNACVKEALRYHPAGTGLLPRVVGPNGDYHEGKYLPPGTTIGFCGWNVFKNNSAYGPDYSEFRPERWFDADPERLARMEKAHDLVFGYGRYKCMGEKIARIELHKAIFELIRRFNFTAVDAMKPFDQYENHGVFVQHGLWVRAEERVPKTKE</sequence>
<dbReference type="SUPFAM" id="SSF48264">
    <property type="entry name" value="Cytochrome P450"/>
    <property type="match status" value="1"/>
</dbReference>
<keyword evidence="2" id="KW-0812">Transmembrane</keyword>
<keyword evidence="1" id="KW-0408">Iron</keyword>
<keyword evidence="4" id="KW-1185">Reference proteome</keyword>
<dbReference type="RefSeq" id="XP_007740570.1">
    <property type="nucleotide sequence ID" value="XM_007742380.1"/>
</dbReference>
<dbReference type="PANTHER" id="PTHR24305:SF168">
    <property type="entry name" value="P450, PUTATIVE (EUROFUNG)-RELATED"/>
    <property type="match status" value="1"/>
</dbReference>
<dbReference type="InterPro" id="IPR050121">
    <property type="entry name" value="Cytochrome_P450_monoxygenase"/>
</dbReference>
<proteinExistence type="predicted"/>
<dbReference type="Gene3D" id="1.10.630.10">
    <property type="entry name" value="Cytochrome P450"/>
    <property type="match status" value="1"/>
</dbReference>
<name>W9X4E1_9EURO</name>
<dbReference type="PANTHER" id="PTHR24305">
    <property type="entry name" value="CYTOCHROME P450"/>
    <property type="match status" value="1"/>
</dbReference>
<dbReference type="InterPro" id="IPR002401">
    <property type="entry name" value="Cyt_P450_E_grp-I"/>
</dbReference>
<dbReference type="InterPro" id="IPR001128">
    <property type="entry name" value="Cyt_P450"/>
</dbReference>
<dbReference type="GO" id="GO:0020037">
    <property type="term" value="F:heme binding"/>
    <property type="evidence" value="ECO:0007669"/>
    <property type="project" value="InterPro"/>
</dbReference>
<dbReference type="STRING" id="1182543.W9X4E1"/>
<reference evidence="3 4" key="1">
    <citation type="submission" date="2013-03" db="EMBL/GenBank/DDBJ databases">
        <title>The Genome Sequence of Cladophialophora psammophila CBS 110553.</title>
        <authorList>
            <consortium name="The Broad Institute Genomics Platform"/>
            <person name="Cuomo C."/>
            <person name="de Hoog S."/>
            <person name="Gorbushina A."/>
            <person name="Walker B."/>
            <person name="Young S.K."/>
            <person name="Zeng Q."/>
            <person name="Gargeya S."/>
            <person name="Fitzgerald M."/>
            <person name="Haas B."/>
            <person name="Abouelleil A."/>
            <person name="Allen A.W."/>
            <person name="Alvarado L."/>
            <person name="Arachchi H.M."/>
            <person name="Berlin A.M."/>
            <person name="Chapman S.B."/>
            <person name="Gainer-Dewar J."/>
            <person name="Goldberg J."/>
            <person name="Griggs A."/>
            <person name="Gujja S."/>
            <person name="Hansen M."/>
            <person name="Howarth C."/>
            <person name="Imamovic A."/>
            <person name="Ireland A."/>
            <person name="Larimer J."/>
            <person name="McCowan C."/>
            <person name="Murphy C."/>
            <person name="Pearson M."/>
            <person name="Poon T.W."/>
            <person name="Priest M."/>
            <person name="Roberts A."/>
            <person name="Saif S."/>
            <person name="Shea T."/>
            <person name="Sisk P."/>
            <person name="Sykes S."/>
            <person name="Wortman J."/>
            <person name="Nusbaum C."/>
            <person name="Birren B."/>
        </authorList>
    </citation>
    <scope>NUCLEOTIDE SEQUENCE [LARGE SCALE GENOMIC DNA]</scope>
    <source>
        <strain evidence="3 4">CBS 110553</strain>
    </source>
</reference>
<feature type="transmembrane region" description="Helical" evidence="2">
    <location>
        <begin position="12"/>
        <end position="28"/>
    </location>
</feature>
<protein>
    <recommendedName>
        <fullName evidence="5">Cytochrome P450 oxidoreductase</fullName>
    </recommendedName>
</protein>
<keyword evidence="2" id="KW-1133">Transmembrane helix</keyword>
<dbReference type="GO" id="GO:0004497">
    <property type="term" value="F:monooxygenase activity"/>
    <property type="evidence" value="ECO:0007669"/>
    <property type="project" value="InterPro"/>
</dbReference>
<gene>
    <name evidence="3" type="ORF">A1O5_01764</name>
</gene>
<accession>W9X4E1</accession>
<evidence type="ECO:0000256" key="2">
    <source>
        <dbReference type="SAM" id="Phobius"/>
    </source>
</evidence>
<dbReference type="EMBL" id="AMGX01000002">
    <property type="protein sequence ID" value="EXJ75068.1"/>
    <property type="molecule type" value="Genomic_DNA"/>
</dbReference>
<dbReference type="InterPro" id="IPR036396">
    <property type="entry name" value="Cyt_P450_sf"/>
</dbReference>
<dbReference type="eggNOG" id="KOG0156">
    <property type="taxonomic scope" value="Eukaryota"/>
</dbReference>
<feature type="binding site" description="axial binding residue" evidence="1">
    <location>
        <position position="240"/>
    </location>
    <ligand>
        <name>heme</name>
        <dbReference type="ChEBI" id="CHEBI:30413"/>
    </ligand>
    <ligandPart>
        <name>Fe</name>
        <dbReference type="ChEBI" id="CHEBI:18248"/>
    </ligandPart>
</feature>
<dbReference type="OrthoDB" id="3934656at2759"/>
<dbReference type="GeneID" id="19186497"/>
<evidence type="ECO:0000313" key="3">
    <source>
        <dbReference type="EMBL" id="EXJ75068.1"/>
    </source>
</evidence>
<dbReference type="Pfam" id="PF00067">
    <property type="entry name" value="p450"/>
    <property type="match status" value="1"/>
</dbReference>
<evidence type="ECO:0000313" key="4">
    <source>
        <dbReference type="Proteomes" id="UP000019471"/>
    </source>
</evidence>
<keyword evidence="1" id="KW-0479">Metal-binding</keyword>
<comment type="cofactor">
    <cofactor evidence="1">
        <name>heme</name>
        <dbReference type="ChEBI" id="CHEBI:30413"/>
    </cofactor>
</comment>
<dbReference type="PRINTS" id="PR00385">
    <property type="entry name" value="P450"/>
</dbReference>